<proteinExistence type="predicted"/>
<accession>A0A939PST1</accession>
<protein>
    <submittedName>
        <fullName evidence="1">Sulfotransferase family protein</fullName>
    </submittedName>
</protein>
<organism evidence="1 2">
    <name type="scientific">Actinomadura barringtoniae</name>
    <dbReference type="NCBI Taxonomy" id="1427535"/>
    <lineage>
        <taxon>Bacteria</taxon>
        <taxon>Bacillati</taxon>
        <taxon>Actinomycetota</taxon>
        <taxon>Actinomycetes</taxon>
        <taxon>Streptosporangiales</taxon>
        <taxon>Thermomonosporaceae</taxon>
        <taxon>Actinomadura</taxon>
    </lineage>
</organism>
<keyword evidence="2" id="KW-1185">Reference proteome</keyword>
<dbReference type="PANTHER" id="PTHR36978">
    <property type="entry name" value="P-LOOP CONTAINING NUCLEOTIDE TRIPHOSPHATE HYDROLASE"/>
    <property type="match status" value="1"/>
</dbReference>
<sequence>MLKVVGASFGRTGTSSARMALETLGFGPCHYMRELFTDDSHARDWLRVTEGRGPGLDRLLGRFTSTIAWPAAFYWRELAEAFPNAKVLLIVRDPESWYTSMARTLYRTRPADPGANVRDQVIERLVWQGTFGGRFEERDLALAVYRAHLAEVRDTVPADRLIELDVAGGWAPLCEALGVNVPDEPFPVANTSTEYLHRAEQAGVL</sequence>
<dbReference type="RefSeq" id="WP_208263839.1">
    <property type="nucleotide sequence ID" value="NZ_JAGEOJ010000039.1"/>
</dbReference>
<name>A0A939PST1_9ACTN</name>
<dbReference type="InterPro" id="IPR027417">
    <property type="entry name" value="P-loop_NTPase"/>
</dbReference>
<evidence type="ECO:0000313" key="1">
    <source>
        <dbReference type="EMBL" id="MBO2455613.1"/>
    </source>
</evidence>
<dbReference type="Pfam" id="PF17784">
    <property type="entry name" value="Sulfotransfer_4"/>
    <property type="match status" value="1"/>
</dbReference>
<dbReference type="EMBL" id="JAGEOJ010000039">
    <property type="protein sequence ID" value="MBO2455613.1"/>
    <property type="molecule type" value="Genomic_DNA"/>
</dbReference>
<reference evidence="1" key="1">
    <citation type="submission" date="2021-03" db="EMBL/GenBank/DDBJ databases">
        <authorList>
            <person name="Kanchanasin P."/>
            <person name="Saeng-In P."/>
            <person name="Phongsopitanun W."/>
            <person name="Yuki M."/>
            <person name="Kudo T."/>
            <person name="Ohkuma M."/>
            <person name="Tanasupawat S."/>
        </authorList>
    </citation>
    <scope>NUCLEOTIDE SEQUENCE</scope>
    <source>
        <strain evidence="1">GKU 128</strain>
    </source>
</reference>
<dbReference type="InterPro" id="IPR040632">
    <property type="entry name" value="Sulfotransfer_4"/>
</dbReference>
<evidence type="ECO:0000313" key="2">
    <source>
        <dbReference type="Proteomes" id="UP000669179"/>
    </source>
</evidence>
<dbReference type="Gene3D" id="3.40.50.300">
    <property type="entry name" value="P-loop containing nucleotide triphosphate hydrolases"/>
    <property type="match status" value="1"/>
</dbReference>
<dbReference type="PANTHER" id="PTHR36978:SF4">
    <property type="entry name" value="P-LOOP CONTAINING NUCLEOSIDE TRIPHOSPHATE HYDROLASE PROTEIN"/>
    <property type="match status" value="1"/>
</dbReference>
<gene>
    <name evidence="1" type="ORF">J4573_51660</name>
</gene>
<dbReference type="Proteomes" id="UP000669179">
    <property type="component" value="Unassembled WGS sequence"/>
</dbReference>
<dbReference type="AlphaFoldDB" id="A0A939PST1"/>
<dbReference type="SUPFAM" id="SSF52540">
    <property type="entry name" value="P-loop containing nucleoside triphosphate hydrolases"/>
    <property type="match status" value="1"/>
</dbReference>
<comment type="caution">
    <text evidence="1">The sequence shown here is derived from an EMBL/GenBank/DDBJ whole genome shotgun (WGS) entry which is preliminary data.</text>
</comment>